<dbReference type="PROSITE" id="PS50005">
    <property type="entry name" value="TPR"/>
    <property type="match status" value="3"/>
</dbReference>
<dbReference type="InterPro" id="IPR011990">
    <property type="entry name" value="TPR-like_helical_dom_sf"/>
</dbReference>
<dbReference type="KEGG" id="pfer:IRI77_08235"/>
<dbReference type="PANTHER" id="PTHR44943:SF8">
    <property type="entry name" value="TPR REPEAT-CONTAINING PROTEIN MJ0263"/>
    <property type="match status" value="1"/>
</dbReference>
<keyword evidence="2 3" id="KW-0802">TPR repeat</keyword>
<evidence type="ECO:0000313" key="5">
    <source>
        <dbReference type="EMBL" id="QOY89930.1"/>
    </source>
</evidence>
<keyword evidence="6" id="KW-1185">Reference proteome</keyword>
<keyword evidence="4" id="KW-0732">Signal</keyword>
<dbReference type="InterPro" id="IPR019734">
    <property type="entry name" value="TPR_rpt"/>
</dbReference>
<dbReference type="EMBL" id="CP063849">
    <property type="protein sequence ID" value="QOY89930.1"/>
    <property type="molecule type" value="Genomic_DNA"/>
</dbReference>
<feature type="repeat" description="TPR" evidence="3">
    <location>
        <begin position="109"/>
        <end position="142"/>
    </location>
</feature>
<organism evidence="5 6">
    <name type="scientific">Paludibaculum fermentans</name>
    <dbReference type="NCBI Taxonomy" id="1473598"/>
    <lineage>
        <taxon>Bacteria</taxon>
        <taxon>Pseudomonadati</taxon>
        <taxon>Acidobacteriota</taxon>
        <taxon>Terriglobia</taxon>
        <taxon>Bryobacterales</taxon>
        <taxon>Bryobacteraceae</taxon>
        <taxon>Paludibaculum</taxon>
    </lineage>
</organism>
<accession>A0A7S7NU98</accession>
<dbReference type="Gene3D" id="1.25.40.10">
    <property type="entry name" value="Tetratricopeptide repeat domain"/>
    <property type="match status" value="2"/>
</dbReference>
<dbReference type="Proteomes" id="UP000593892">
    <property type="component" value="Chromosome"/>
</dbReference>
<evidence type="ECO:0000256" key="1">
    <source>
        <dbReference type="ARBA" id="ARBA00022737"/>
    </source>
</evidence>
<dbReference type="RefSeq" id="WP_194451593.1">
    <property type="nucleotide sequence ID" value="NZ_CP063849.1"/>
</dbReference>
<keyword evidence="1" id="KW-0677">Repeat</keyword>
<sequence>MWSNRLIGSFVFIALTLPAAATAQDIRAGVRDTKPVVPPQAASPLTPEARADIFMARKMYREAVETYLETKPPNAVVYNKVGIAYHQMSDLDTARKYYERSLKLNSKYAEAINNLGTIHYAKKNYRRAVSTYQRALKISPESASMYSNLGTAYFARKDYKRATESYEKAMSIDPEVFESRGSHGVLLQERSVTERAKFHYYLAKTYAKAGRTELALLYIRKSLEEGFKERKKYMQDSEFETLRSLPEFEDLMKLEPRVL</sequence>
<dbReference type="Pfam" id="PF00515">
    <property type="entry name" value="TPR_1"/>
    <property type="match status" value="1"/>
</dbReference>
<feature type="repeat" description="TPR" evidence="3">
    <location>
        <begin position="143"/>
        <end position="176"/>
    </location>
</feature>
<evidence type="ECO:0000313" key="6">
    <source>
        <dbReference type="Proteomes" id="UP000593892"/>
    </source>
</evidence>
<dbReference type="SMART" id="SM00028">
    <property type="entry name" value="TPR"/>
    <property type="match status" value="4"/>
</dbReference>
<dbReference type="NCBIfam" id="NF047558">
    <property type="entry name" value="TPR_END_plus"/>
    <property type="match status" value="1"/>
</dbReference>
<dbReference type="AlphaFoldDB" id="A0A7S7NU98"/>
<feature type="chain" id="PRO_5032890549" evidence="4">
    <location>
        <begin position="24"/>
        <end position="259"/>
    </location>
</feature>
<dbReference type="PANTHER" id="PTHR44943">
    <property type="entry name" value="CELLULOSE SYNTHASE OPERON PROTEIN C"/>
    <property type="match status" value="1"/>
</dbReference>
<feature type="signal peptide" evidence="4">
    <location>
        <begin position="1"/>
        <end position="23"/>
    </location>
</feature>
<reference evidence="5 6" key="1">
    <citation type="submission" date="2020-10" db="EMBL/GenBank/DDBJ databases">
        <title>Complete genome sequence of Paludibaculum fermentans P105T, a facultatively anaerobic acidobacterium capable of dissimilatory Fe(III) reduction.</title>
        <authorList>
            <person name="Dedysh S.N."/>
            <person name="Beletsky A.V."/>
            <person name="Kulichevskaya I.S."/>
            <person name="Mardanov A.V."/>
            <person name="Ravin N.V."/>
        </authorList>
    </citation>
    <scope>NUCLEOTIDE SEQUENCE [LARGE SCALE GENOMIC DNA]</scope>
    <source>
        <strain evidence="5 6">P105</strain>
    </source>
</reference>
<dbReference type="Pfam" id="PF13424">
    <property type="entry name" value="TPR_12"/>
    <property type="match status" value="1"/>
</dbReference>
<evidence type="ECO:0000256" key="3">
    <source>
        <dbReference type="PROSITE-ProRule" id="PRU00339"/>
    </source>
</evidence>
<dbReference type="InterPro" id="IPR051685">
    <property type="entry name" value="Ycf3/AcsC/BcsC/TPR_MFPF"/>
</dbReference>
<dbReference type="SUPFAM" id="SSF48452">
    <property type="entry name" value="TPR-like"/>
    <property type="match status" value="1"/>
</dbReference>
<name>A0A7S7NU98_PALFE</name>
<dbReference type="PROSITE" id="PS50293">
    <property type="entry name" value="TPR_REGION"/>
    <property type="match status" value="2"/>
</dbReference>
<evidence type="ECO:0000256" key="2">
    <source>
        <dbReference type="ARBA" id="ARBA00022803"/>
    </source>
</evidence>
<evidence type="ECO:0000256" key="4">
    <source>
        <dbReference type="SAM" id="SignalP"/>
    </source>
</evidence>
<gene>
    <name evidence="5" type="ORF">IRI77_08235</name>
</gene>
<feature type="repeat" description="TPR" evidence="3">
    <location>
        <begin position="75"/>
        <end position="108"/>
    </location>
</feature>
<proteinExistence type="predicted"/>
<protein>
    <submittedName>
        <fullName evidence="5">Tetratricopeptide repeat protein</fullName>
    </submittedName>
</protein>